<dbReference type="InterPro" id="IPR036097">
    <property type="entry name" value="HisK_dim/P_sf"/>
</dbReference>
<dbReference type="Gene3D" id="3.30.565.10">
    <property type="entry name" value="Histidine kinase-like ATPase, C-terminal domain"/>
    <property type="match status" value="1"/>
</dbReference>
<dbReference type="SUPFAM" id="SSF47384">
    <property type="entry name" value="Homodimeric domain of signal transducing histidine kinase"/>
    <property type="match status" value="1"/>
</dbReference>
<feature type="transmembrane region" description="Helical" evidence="11">
    <location>
        <begin position="12"/>
        <end position="33"/>
    </location>
</feature>
<dbReference type="PANTHER" id="PTHR44936">
    <property type="entry name" value="SENSOR PROTEIN CREC"/>
    <property type="match status" value="1"/>
</dbReference>
<evidence type="ECO:0000256" key="9">
    <source>
        <dbReference type="ARBA" id="ARBA00022840"/>
    </source>
</evidence>
<evidence type="ECO:0000256" key="5">
    <source>
        <dbReference type="ARBA" id="ARBA00022553"/>
    </source>
</evidence>
<dbReference type="InterPro" id="IPR003660">
    <property type="entry name" value="HAMP_dom"/>
</dbReference>
<keyword evidence="11" id="KW-1133">Transmembrane helix</keyword>
<dbReference type="EC" id="2.7.13.3" evidence="3"/>
<dbReference type="PANTHER" id="PTHR44936:SF10">
    <property type="entry name" value="SENSOR PROTEIN RSTB"/>
    <property type="match status" value="1"/>
</dbReference>
<keyword evidence="15" id="KW-1185">Reference proteome</keyword>
<dbReference type="Gene3D" id="6.10.340.10">
    <property type="match status" value="1"/>
</dbReference>
<keyword evidence="4" id="KW-1003">Cell membrane</keyword>
<keyword evidence="10" id="KW-0175">Coiled coil</keyword>
<dbReference type="AlphaFoldDB" id="E6W3K5"/>
<organism evidence="14 15">
    <name type="scientific">Desulfurispirillum indicum (strain ATCC BAA-1389 / DSM 22839 / S5)</name>
    <dbReference type="NCBI Taxonomy" id="653733"/>
    <lineage>
        <taxon>Bacteria</taxon>
        <taxon>Pseudomonadati</taxon>
        <taxon>Chrysiogenota</taxon>
        <taxon>Chrysiogenia</taxon>
        <taxon>Chrysiogenales</taxon>
        <taxon>Chrysiogenaceae</taxon>
        <taxon>Desulfurispirillum</taxon>
    </lineage>
</organism>
<dbReference type="GO" id="GO:0005524">
    <property type="term" value="F:ATP binding"/>
    <property type="evidence" value="ECO:0007669"/>
    <property type="project" value="UniProtKB-KW"/>
</dbReference>
<dbReference type="eggNOG" id="COG2205">
    <property type="taxonomic scope" value="Bacteria"/>
</dbReference>
<keyword evidence="5" id="KW-0597">Phosphoprotein</keyword>
<dbReference type="InterPro" id="IPR050980">
    <property type="entry name" value="2C_sensor_his_kinase"/>
</dbReference>
<keyword evidence="7" id="KW-0547">Nucleotide-binding</keyword>
<feature type="domain" description="Histidine kinase" evidence="12">
    <location>
        <begin position="225"/>
        <end position="444"/>
    </location>
</feature>
<accession>E6W3K5</accession>
<dbReference type="EMBL" id="CP002432">
    <property type="protein sequence ID" value="ADU65798.1"/>
    <property type="molecule type" value="Genomic_DNA"/>
</dbReference>
<proteinExistence type="predicted"/>
<protein>
    <recommendedName>
        <fullName evidence="3">histidine kinase</fullName>
        <ecNumber evidence="3">2.7.13.3</ecNumber>
    </recommendedName>
</protein>
<evidence type="ECO:0000256" key="10">
    <source>
        <dbReference type="SAM" id="Coils"/>
    </source>
</evidence>
<evidence type="ECO:0000256" key="11">
    <source>
        <dbReference type="SAM" id="Phobius"/>
    </source>
</evidence>
<dbReference type="KEGG" id="din:Selin_1063"/>
<dbReference type="Pfam" id="PF00512">
    <property type="entry name" value="HisKA"/>
    <property type="match status" value="1"/>
</dbReference>
<evidence type="ECO:0000256" key="7">
    <source>
        <dbReference type="ARBA" id="ARBA00022741"/>
    </source>
</evidence>
<comment type="subcellular location">
    <subcellularLocation>
        <location evidence="2">Cell membrane</location>
        <topology evidence="2">Multi-pass membrane protein</topology>
    </subcellularLocation>
</comment>
<keyword evidence="9 14" id="KW-0067">ATP-binding</keyword>
<dbReference type="FunCoup" id="E6W3K5">
    <property type="interactions" value="255"/>
</dbReference>
<dbReference type="SUPFAM" id="SSF158472">
    <property type="entry name" value="HAMP domain-like"/>
    <property type="match status" value="1"/>
</dbReference>
<dbReference type="HOGENOM" id="CLU_000445_89_6_0"/>
<dbReference type="CDD" id="cd06225">
    <property type="entry name" value="HAMP"/>
    <property type="match status" value="1"/>
</dbReference>
<evidence type="ECO:0000259" key="12">
    <source>
        <dbReference type="PROSITE" id="PS50109"/>
    </source>
</evidence>
<dbReference type="Pfam" id="PF00672">
    <property type="entry name" value="HAMP"/>
    <property type="match status" value="1"/>
</dbReference>
<dbReference type="PROSITE" id="PS50885">
    <property type="entry name" value="HAMP"/>
    <property type="match status" value="1"/>
</dbReference>
<dbReference type="SMART" id="SM00387">
    <property type="entry name" value="HATPase_c"/>
    <property type="match status" value="1"/>
</dbReference>
<dbReference type="InterPro" id="IPR004358">
    <property type="entry name" value="Sig_transdc_His_kin-like_C"/>
</dbReference>
<dbReference type="Pfam" id="PF02518">
    <property type="entry name" value="HATPase_c"/>
    <property type="match status" value="1"/>
</dbReference>
<evidence type="ECO:0000259" key="13">
    <source>
        <dbReference type="PROSITE" id="PS50885"/>
    </source>
</evidence>
<keyword evidence="11" id="KW-0812">Transmembrane</keyword>
<dbReference type="Gene3D" id="1.10.287.130">
    <property type="match status" value="1"/>
</dbReference>
<dbReference type="OrthoDB" id="9812241at2"/>
<dbReference type="SUPFAM" id="SSF55874">
    <property type="entry name" value="ATPase domain of HSP90 chaperone/DNA topoisomerase II/histidine kinase"/>
    <property type="match status" value="1"/>
</dbReference>
<dbReference type="SMART" id="SM00388">
    <property type="entry name" value="HisKA"/>
    <property type="match status" value="1"/>
</dbReference>
<evidence type="ECO:0000256" key="2">
    <source>
        <dbReference type="ARBA" id="ARBA00004651"/>
    </source>
</evidence>
<keyword evidence="11" id="KW-0472">Membrane</keyword>
<dbReference type="CDD" id="cd00075">
    <property type="entry name" value="HATPase"/>
    <property type="match status" value="1"/>
</dbReference>
<dbReference type="RefSeq" id="WP_013505679.1">
    <property type="nucleotide sequence ID" value="NC_014836.1"/>
</dbReference>
<dbReference type="CDD" id="cd00082">
    <property type="entry name" value="HisKA"/>
    <property type="match status" value="1"/>
</dbReference>
<dbReference type="InParanoid" id="E6W3K5"/>
<evidence type="ECO:0000256" key="8">
    <source>
        <dbReference type="ARBA" id="ARBA00022777"/>
    </source>
</evidence>
<dbReference type="InterPro" id="IPR003661">
    <property type="entry name" value="HisK_dim/P_dom"/>
</dbReference>
<evidence type="ECO:0000256" key="1">
    <source>
        <dbReference type="ARBA" id="ARBA00000085"/>
    </source>
</evidence>
<feature type="domain" description="HAMP" evidence="13">
    <location>
        <begin position="165"/>
        <end position="217"/>
    </location>
</feature>
<evidence type="ECO:0000256" key="3">
    <source>
        <dbReference type="ARBA" id="ARBA00012438"/>
    </source>
</evidence>
<dbReference type="GO" id="GO:0000155">
    <property type="term" value="F:phosphorelay sensor kinase activity"/>
    <property type="evidence" value="ECO:0007669"/>
    <property type="project" value="InterPro"/>
</dbReference>
<dbReference type="PRINTS" id="PR00344">
    <property type="entry name" value="BCTRLSENSOR"/>
</dbReference>
<dbReference type="InterPro" id="IPR003594">
    <property type="entry name" value="HATPase_dom"/>
</dbReference>
<evidence type="ECO:0000256" key="4">
    <source>
        <dbReference type="ARBA" id="ARBA00022475"/>
    </source>
</evidence>
<dbReference type="SMART" id="SM00304">
    <property type="entry name" value="HAMP"/>
    <property type="match status" value="1"/>
</dbReference>
<dbReference type="Proteomes" id="UP000002572">
    <property type="component" value="Chromosome"/>
</dbReference>
<dbReference type="STRING" id="653733.Selin_1063"/>
<name>E6W3K5_DESIS</name>
<keyword evidence="6" id="KW-0808">Transferase</keyword>
<reference evidence="14 15" key="1">
    <citation type="submission" date="2010-12" db="EMBL/GenBank/DDBJ databases">
        <title>Complete sequence of Desulfurispirillum indicum S5.</title>
        <authorList>
            <consortium name="US DOE Joint Genome Institute"/>
            <person name="Lucas S."/>
            <person name="Copeland A."/>
            <person name="Lapidus A."/>
            <person name="Cheng J.-F."/>
            <person name="Goodwin L."/>
            <person name="Pitluck S."/>
            <person name="Chertkov O."/>
            <person name="Held B."/>
            <person name="Detter J.C."/>
            <person name="Han C."/>
            <person name="Tapia R."/>
            <person name="Land M."/>
            <person name="Hauser L."/>
            <person name="Kyrpides N."/>
            <person name="Ivanova N."/>
            <person name="Mikhailova N."/>
            <person name="Haggblom M."/>
            <person name="Rauschenbach I."/>
            <person name="Bini E."/>
            <person name="Woyke T."/>
        </authorList>
    </citation>
    <scope>NUCLEOTIDE SEQUENCE [LARGE SCALE GENOMIC DNA]</scope>
    <source>
        <strain evidence="15">ATCC BAA-1389 / DSM 22839 / S5</strain>
    </source>
</reference>
<dbReference type="InterPro" id="IPR005467">
    <property type="entry name" value="His_kinase_dom"/>
</dbReference>
<evidence type="ECO:0000313" key="15">
    <source>
        <dbReference type="Proteomes" id="UP000002572"/>
    </source>
</evidence>
<dbReference type="GO" id="GO:0005886">
    <property type="term" value="C:plasma membrane"/>
    <property type="evidence" value="ECO:0007669"/>
    <property type="project" value="UniProtKB-SubCell"/>
</dbReference>
<feature type="coiled-coil region" evidence="10">
    <location>
        <begin position="202"/>
        <end position="229"/>
    </location>
</feature>
<sequence length="456" mass="51125">MNISRRLFWRIYLNGLLLLIVVAAAGTLLAIFVPVESRYAGRAEQLSRFLTLELSRHAPDLEVLQPTLDLLAQEGINSAIYRLDGQPIALAGDIIPRPLGEKEREKIGRWHPLRQKQWVHAIALETTPPAYLLLSSNTPAHGSRFLLTLATVFITIAVVSFPLARALTRPLEQLTQNARQLAMGNLRSRSGIVRNDEVGELARALDDMASQLEERIQRERELFANISHEIRTPLARLRVALELCEEVPGNVPQTMARLKEMEADIRELDHLVSSVLGHTRRGEAPVTIDSFPLRRHFTDLSGFLADVVQRFQRHHPHDSLHFLQPQFLPAASIDPEMMHRVCQNLLDNAVKYRASGTPIRLHAEVQEGYFFLSVCSTGNPVPEADLPHLFRPFFRSHKEHPVTIPGTGLGLALCRRIVEAHGGVIEARRNAGGMEFLVKLPLTGRSPWHATEAQGN</sequence>
<dbReference type="PROSITE" id="PS50109">
    <property type="entry name" value="HIS_KIN"/>
    <property type="match status" value="1"/>
</dbReference>
<comment type="catalytic activity">
    <reaction evidence="1">
        <text>ATP + protein L-histidine = ADP + protein N-phospho-L-histidine.</text>
        <dbReference type="EC" id="2.7.13.3"/>
    </reaction>
</comment>
<gene>
    <name evidence="14" type="ordered locus">Selin_1063</name>
</gene>
<evidence type="ECO:0000256" key="6">
    <source>
        <dbReference type="ARBA" id="ARBA00022679"/>
    </source>
</evidence>
<dbReference type="InterPro" id="IPR036890">
    <property type="entry name" value="HATPase_C_sf"/>
</dbReference>
<keyword evidence="8" id="KW-0418">Kinase</keyword>
<evidence type="ECO:0000313" key="14">
    <source>
        <dbReference type="EMBL" id="ADU65798.1"/>
    </source>
</evidence>